<proteinExistence type="predicted"/>
<dbReference type="KEGG" id="lam:LA2_10979"/>
<name>F2M3S5_LACAR</name>
<sequence length="46" mass="5213">MIIKSEVYDKESKKVMAKELAIIGGLVPDDDNKVDNLNEYFKKLGI</sequence>
<dbReference type="AlphaFoldDB" id="F2M3S5"/>
<accession>F2M3S5</accession>
<organism evidence="1 2">
    <name type="scientific">Lactobacillus amylovorus (strain GRL 1112)</name>
    <dbReference type="NCBI Taxonomy" id="695560"/>
    <lineage>
        <taxon>Bacteria</taxon>
        <taxon>Bacillati</taxon>
        <taxon>Bacillota</taxon>
        <taxon>Bacilli</taxon>
        <taxon>Lactobacillales</taxon>
        <taxon>Lactobacillaceae</taxon>
        <taxon>Lactobacillus</taxon>
    </lineage>
</organism>
<dbReference type="EMBL" id="CP002612">
    <property type="protein sequence ID" value="AEA32925.1"/>
    <property type="molecule type" value="Genomic_DNA"/>
</dbReference>
<gene>
    <name evidence="1" type="ORF">LA2_10979</name>
</gene>
<evidence type="ECO:0000313" key="1">
    <source>
        <dbReference type="EMBL" id="AEA32925.1"/>
    </source>
</evidence>
<evidence type="ECO:0000313" key="2">
    <source>
        <dbReference type="Proteomes" id="UP000007033"/>
    </source>
</evidence>
<geneLocation type="plasmid" evidence="2">
    <name>plasmid1</name>
</geneLocation>
<dbReference type="Proteomes" id="UP000007033">
    <property type="component" value="Plasmid p1"/>
</dbReference>
<dbReference type="HOGENOM" id="CLU_216376_0_0_9"/>
<protein>
    <submittedName>
        <fullName evidence="1">Uncharacterized protein</fullName>
    </submittedName>
</protein>
<dbReference type="RefSeq" id="WP_013682690.1">
    <property type="nucleotide sequence ID" value="NC_015319.1"/>
</dbReference>
<reference evidence="1 2" key="1">
    <citation type="submission" date="2011-03" db="EMBL/GenBank/DDBJ databases">
        <authorList>
            <person name="Kant R."/>
            <person name="Paulin L."/>
            <person name="Alatalo E."/>
            <person name="de Vos W.M."/>
            <person name="Palva A."/>
        </authorList>
    </citation>
    <scope>NUCLEOTIDE SEQUENCE [LARGE SCALE GENOMIC DNA]</scope>
    <source>
        <strain evidence="1 2">GRL 1112</strain>
        <plasmid evidence="2">plasmid1</plasmid>
    </source>
</reference>
<keyword evidence="1" id="KW-0614">Plasmid</keyword>